<dbReference type="PANTHER" id="PTHR43649:SF33">
    <property type="entry name" value="POLYGALACTURONAN_RHAMNOGALACTURONAN-BINDING PROTEIN YTCQ"/>
    <property type="match status" value="1"/>
</dbReference>
<dbReference type="PANTHER" id="PTHR43649">
    <property type="entry name" value="ARABINOSE-BINDING PROTEIN-RELATED"/>
    <property type="match status" value="1"/>
</dbReference>
<evidence type="ECO:0000313" key="9">
    <source>
        <dbReference type="EMBL" id="QMU97313.1"/>
    </source>
</evidence>
<evidence type="ECO:0000313" key="10">
    <source>
        <dbReference type="Proteomes" id="UP000515708"/>
    </source>
</evidence>
<feature type="chain" id="PRO_5038425087" evidence="8">
    <location>
        <begin position="23"/>
        <end position="423"/>
    </location>
</feature>
<evidence type="ECO:0000256" key="1">
    <source>
        <dbReference type="ARBA" id="ARBA00008520"/>
    </source>
</evidence>
<dbReference type="InterPro" id="IPR006061">
    <property type="entry name" value="SBP_1_CS"/>
</dbReference>
<dbReference type="PROSITE" id="PS51257">
    <property type="entry name" value="PROKAR_LIPOPROTEIN"/>
    <property type="match status" value="1"/>
</dbReference>
<evidence type="ECO:0000256" key="5">
    <source>
        <dbReference type="ARBA" id="ARBA00023136"/>
    </source>
</evidence>
<evidence type="ECO:0000256" key="8">
    <source>
        <dbReference type="SAM" id="SignalP"/>
    </source>
</evidence>
<dbReference type="EMBL" id="CP043732">
    <property type="protein sequence ID" value="QMU97313.1"/>
    <property type="molecule type" value="Genomic_DNA"/>
</dbReference>
<sequence>MRSPRRRAVLAGFAGLAAAAVALSGCSGSGGPGDGDKVALEVQSAMAEGTPRFDALGKLAKAYEDDNPDVKVDVVAMGSDYEGDMKVRMGSGDLPDIWATHGWSLLRYSEFLEPLDDQPWADTLNPVLDSTMKNDDGEFFALPLTTDVAGILYNRTVLEDAGIDPASLGTIEAFDEALAKVKETGVVPISSSGKDDWFAGNVADWLGSGSYDGKESEQLADGEFVDSGFEAMFSKLEEWTKAGYFNPDFSSATSDDIATALGQGKTAFVMIQNSLALSAKQFVPDAQLGFMPVPAINGDPEYLIGGEGVALGAWRDGEHKEQALDFLAFLAETENIGAFASDDGNPAGLTGVDVDLGDLSDSYEQFFTPGEVRMVPYFDRAYLPNGMWNTLISTTGGIITGQTTVDSAVKQTEAEFGTLYGQQ</sequence>
<protein>
    <submittedName>
        <fullName evidence="9">Extracellular solute-binding protein</fullName>
    </submittedName>
</protein>
<dbReference type="GO" id="GO:0055085">
    <property type="term" value="P:transmembrane transport"/>
    <property type="evidence" value="ECO:0007669"/>
    <property type="project" value="InterPro"/>
</dbReference>
<dbReference type="SUPFAM" id="SSF53850">
    <property type="entry name" value="Periplasmic binding protein-like II"/>
    <property type="match status" value="1"/>
</dbReference>
<dbReference type="InterPro" id="IPR006059">
    <property type="entry name" value="SBP"/>
</dbReference>
<keyword evidence="2" id="KW-0813">Transport</keyword>
<keyword evidence="7" id="KW-0449">Lipoprotein</keyword>
<keyword evidence="4 8" id="KW-0732">Signal</keyword>
<evidence type="ECO:0000256" key="3">
    <source>
        <dbReference type="ARBA" id="ARBA00022475"/>
    </source>
</evidence>
<evidence type="ECO:0000256" key="6">
    <source>
        <dbReference type="ARBA" id="ARBA00023139"/>
    </source>
</evidence>
<feature type="signal peptide" evidence="8">
    <location>
        <begin position="1"/>
        <end position="22"/>
    </location>
</feature>
<keyword evidence="5" id="KW-0472">Membrane</keyword>
<evidence type="ECO:0000256" key="4">
    <source>
        <dbReference type="ARBA" id="ARBA00022729"/>
    </source>
</evidence>
<dbReference type="AlphaFoldDB" id="A0A7D7WHG2"/>
<dbReference type="Pfam" id="PF01547">
    <property type="entry name" value="SBP_bac_1"/>
    <property type="match status" value="1"/>
</dbReference>
<dbReference type="InterPro" id="IPR050490">
    <property type="entry name" value="Bact_solute-bd_prot1"/>
</dbReference>
<keyword evidence="3" id="KW-1003">Cell membrane</keyword>
<organism evidence="9 10">
    <name type="scientific">Microbacterium esteraromaticum</name>
    <dbReference type="NCBI Taxonomy" id="57043"/>
    <lineage>
        <taxon>Bacteria</taxon>
        <taxon>Bacillati</taxon>
        <taxon>Actinomycetota</taxon>
        <taxon>Actinomycetes</taxon>
        <taxon>Micrococcales</taxon>
        <taxon>Microbacteriaceae</taxon>
        <taxon>Microbacterium</taxon>
    </lineage>
</organism>
<dbReference type="PROSITE" id="PS01037">
    <property type="entry name" value="SBP_BACTERIAL_1"/>
    <property type="match status" value="1"/>
</dbReference>
<dbReference type="Proteomes" id="UP000515708">
    <property type="component" value="Chromosome"/>
</dbReference>
<accession>A0A7D7WHG2</accession>
<name>A0A7D7WHG2_9MICO</name>
<proteinExistence type="inferred from homology"/>
<comment type="similarity">
    <text evidence="1">Belongs to the bacterial solute-binding protein 1 family.</text>
</comment>
<dbReference type="Gene3D" id="3.40.190.10">
    <property type="entry name" value="Periplasmic binding protein-like II"/>
    <property type="match status" value="2"/>
</dbReference>
<evidence type="ECO:0000256" key="7">
    <source>
        <dbReference type="ARBA" id="ARBA00023288"/>
    </source>
</evidence>
<reference evidence="9 10" key="1">
    <citation type="journal article" date="2020" name="Front. Microbiol.">
        <title>Design of Bacterial Strain-Specific qPCR Assays Using NGS Data and Publicly Available Resources and Its Application to Track Biocontrol Strains.</title>
        <authorList>
            <person name="Hernandez I."/>
            <person name="Sant C."/>
            <person name="Martinez R."/>
            <person name="Fernandez C."/>
        </authorList>
    </citation>
    <scope>NUCLEOTIDE SEQUENCE [LARGE SCALE GENOMIC DNA]</scope>
    <source>
        <strain evidence="9 10">B24</strain>
    </source>
</reference>
<keyword evidence="6" id="KW-0564">Palmitate</keyword>
<evidence type="ECO:0000256" key="2">
    <source>
        <dbReference type="ARBA" id="ARBA00022448"/>
    </source>
</evidence>
<gene>
    <name evidence="9" type="ORF">FVO59_08835</name>
</gene>